<dbReference type="SUPFAM" id="SSF51316">
    <property type="entry name" value="Mss4-like"/>
    <property type="match status" value="1"/>
</dbReference>
<dbReference type="Gene3D" id="2.170.150.20">
    <property type="entry name" value="Peptide methionine sulfoxide reductase"/>
    <property type="match status" value="1"/>
</dbReference>
<dbReference type="GO" id="GO:0006979">
    <property type="term" value="P:response to oxidative stress"/>
    <property type="evidence" value="ECO:0007669"/>
    <property type="project" value="InterPro"/>
</dbReference>
<comment type="catalytic activity">
    <reaction evidence="6">
        <text>L-methionyl-[protein] + [thioredoxin]-disulfide + H2O = L-methionyl-(R)-S-oxide-[protein] + [thioredoxin]-dithiol</text>
        <dbReference type="Rhea" id="RHEA:24164"/>
        <dbReference type="Rhea" id="RHEA-COMP:10698"/>
        <dbReference type="Rhea" id="RHEA-COMP:10700"/>
        <dbReference type="Rhea" id="RHEA-COMP:12313"/>
        <dbReference type="Rhea" id="RHEA-COMP:12314"/>
        <dbReference type="ChEBI" id="CHEBI:15377"/>
        <dbReference type="ChEBI" id="CHEBI:16044"/>
        <dbReference type="ChEBI" id="CHEBI:29950"/>
        <dbReference type="ChEBI" id="CHEBI:45764"/>
        <dbReference type="ChEBI" id="CHEBI:50058"/>
        <dbReference type="EC" id="1.8.4.12"/>
    </reaction>
</comment>
<keyword evidence="5 8" id="KW-0560">Oxidoreductase</keyword>
<dbReference type="AlphaFoldDB" id="A0A9D7SD07"/>
<dbReference type="Proteomes" id="UP000808349">
    <property type="component" value="Unassembled WGS sequence"/>
</dbReference>
<dbReference type="NCBIfam" id="TIGR00357">
    <property type="entry name" value="peptide-methionine (R)-S-oxide reductase MsrB"/>
    <property type="match status" value="1"/>
</dbReference>
<comment type="cofactor">
    <cofactor evidence="1">
        <name>Zn(2+)</name>
        <dbReference type="ChEBI" id="CHEBI:29105"/>
    </cofactor>
</comment>
<dbReference type="GO" id="GO:0030091">
    <property type="term" value="P:protein repair"/>
    <property type="evidence" value="ECO:0007669"/>
    <property type="project" value="InterPro"/>
</dbReference>
<keyword evidence="3" id="KW-0479">Metal-binding</keyword>
<dbReference type="GO" id="GO:0033743">
    <property type="term" value="F:peptide-methionine (R)-S-oxide reductase activity"/>
    <property type="evidence" value="ECO:0007669"/>
    <property type="project" value="UniProtKB-EC"/>
</dbReference>
<proteinExistence type="predicted"/>
<reference evidence="8 9" key="1">
    <citation type="submission" date="2020-10" db="EMBL/GenBank/DDBJ databases">
        <title>Connecting structure to function with the recovery of over 1000 high-quality activated sludge metagenome-assembled genomes encoding full-length rRNA genes using long-read sequencing.</title>
        <authorList>
            <person name="Singleton C.M."/>
            <person name="Petriglieri F."/>
            <person name="Kristensen J.M."/>
            <person name="Kirkegaard R.H."/>
            <person name="Michaelsen T.Y."/>
            <person name="Andersen M.H."/>
            <person name="Karst S.M."/>
            <person name="Dueholm M.S."/>
            <person name="Nielsen P.H."/>
            <person name="Albertsen M."/>
        </authorList>
    </citation>
    <scope>NUCLEOTIDE SEQUENCE [LARGE SCALE GENOMIC DNA]</scope>
    <source>
        <strain evidence="8">Ribe_18-Q3-R11-54_BAT3C.373</strain>
    </source>
</reference>
<comment type="caution">
    <text evidence="8">The sequence shown here is derived from an EMBL/GenBank/DDBJ whole genome shotgun (WGS) entry which is preliminary data.</text>
</comment>
<dbReference type="InterPro" id="IPR028427">
    <property type="entry name" value="Met_Sox_Rdtase_MsrB"/>
</dbReference>
<evidence type="ECO:0000313" key="9">
    <source>
        <dbReference type="Proteomes" id="UP000808349"/>
    </source>
</evidence>
<evidence type="ECO:0000256" key="1">
    <source>
        <dbReference type="ARBA" id="ARBA00001947"/>
    </source>
</evidence>
<evidence type="ECO:0000256" key="5">
    <source>
        <dbReference type="ARBA" id="ARBA00023002"/>
    </source>
</evidence>
<dbReference type="NCBIfam" id="NF004036">
    <property type="entry name" value="PRK05508.1"/>
    <property type="match status" value="1"/>
</dbReference>
<protein>
    <recommendedName>
        <fullName evidence="2">peptide-methionine (R)-S-oxide reductase</fullName>
        <ecNumber evidence="2">1.8.4.12</ecNumber>
    </recommendedName>
</protein>
<evidence type="ECO:0000256" key="6">
    <source>
        <dbReference type="ARBA" id="ARBA00048488"/>
    </source>
</evidence>
<sequence length="125" mass="14027">MDKPKYNKLTEEEAYVILNKGTENPYTGKFENHAADGVYVCKQCNTPLYHSKDKFHSGCGWPSFDDEIPGAVKQIPDRDGRRIEIVCAVCDGHLGHVFAGERFTPKNLRHCVNSISLDFIPKAGE</sequence>
<evidence type="ECO:0000256" key="3">
    <source>
        <dbReference type="ARBA" id="ARBA00022723"/>
    </source>
</evidence>
<dbReference type="PROSITE" id="PS51790">
    <property type="entry name" value="MSRB"/>
    <property type="match status" value="1"/>
</dbReference>
<evidence type="ECO:0000259" key="7">
    <source>
        <dbReference type="PROSITE" id="PS51790"/>
    </source>
</evidence>
<organism evidence="8 9">
    <name type="scientific">Candidatus Defluviibacterium haderslevense</name>
    <dbReference type="NCBI Taxonomy" id="2981993"/>
    <lineage>
        <taxon>Bacteria</taxon>
        <taxon>Pseudomonadati</taxon>
        <taxon>Bacteroidota</taxon>
        <taxon>Saprospiria</taxon>
        <taxon>Saprospirales</taxon>
        <taxon>Saprospiraceae</taxon>
        <taxon>Candidatus Defluviibacterium</taxon>
    </lineage>
</organism>
<dbReference type="EMBL" id="JADKFW010000014">
    <property type="protein sequence ID" value="MBK9718939.1"/>
    <property type="molecule type" value="Genomic_DNA"/>
</dbReference>
<feature type="domain" description="MsrB" evidence="7">
    <location>
        <begin position="2"/>
        <end position="122"/>
    </location>
</feature>
<gene>
    <name evidence="8" type="ORF">IPO85_15790</name>
</gene>
<evidence type="ECO:0000256" key="2">
    <source>
        <dbReference type="ARBA" id="ARBA00012499"/>
    </source>
</evidence>
<name>A0A9D7SD07_9BACT</name>
<dbReference type="GO" id="GO:0046872">
    <property type="term" value="F:metal ion binding"/>
    <property type="evidence" value="ECO:0007669"/>
    <property type="project" value="UniProtKB-KW"/>
</dbReference>
<accession>A0A9D7SD07</accession>
<dbReference type="EC" id="1.8.4.12" evidence="2"/>
<evidence type="ECO:0000256" key="4">
    <source>
        <dbReference type="ARBA" id="ARBA00022833"/>
    </source>
</evidence>
<dbReference type="PANTHER" id="PTHR46081:SF8">
    <property type="entry name" value="PEPTIDE METHIONINE SULFOXIDE REDUCTASE 2"/>
    <property type="match status" value="1"/>
</dbReference>
<dbReference type="Pfam" id="PF01641">
    <property type="entry name" value="SelR"/>
    <property type="match status" value="1"/>
</dbReference>
<keyword evidence="4" id="KW-0862">Zinc</keyword>
<dbReference type="PANTHER" id="PTHR46081">
    <property type="entry name" value="PEPTIDE METHIONINE SULFOXIDE REDUCTASE 2"/>
    <property type="match status" value="1"/>
</dbReference>
<dbReference type="InterPro" id="IPR002579">
    <property type="entry name" value="Met_Sox_Rdtase_MsrB_dom"/>
</dbReference>
<evidence type="ECO:0000313" key="8">
    <source>
        <dbReference type="EMBL" id="MBK9718939.1"/>
    </source>
</evidence>
<dbReference type="InterPro" id="IPR011057">
    <property type="entry name" value="Mss4-like_sf"/>
</dbReference>